<accession>A0AAJ1EKE9</accession>
<reference evidence="1 2" key="1">
    <citation type="journal article" date="2021" name="bioRxiv">
        <title>Unraveling nitrogen, sulfur and carbon metabolic pathways and microbial community transcriptional responses to substrate deprivation and toxicity stresses in a bioreactor mimicking anoxic brackish coastal sediment conditions.</title>
        <authorList>
            <person name="Martins P.D."/>
            <person name="Echeveste M.J."/>
            <person name="Arshad A."/>
            <person name="Kurth J."/>
            <person name="Ouboter H."/>
            <person name="Jetten M.S.M."/>
            <person name="Welte C.U."/>
        </authorList>
    </citation>
    <scope>NUCLEOTIDE SEQUENCE [LARGE SCALE GENOMIC DNA]</scope>
    <source>
        <strain evidence="1">MAG_38</strain>
    </source>
</reference>
<proteinExistence type="predicted"/>
<gene>
    <name evidence="1" type="ORF">K8G79_13070</name>
</gene>
<protein>
    <submittedName>
        <fullName evidence="1">Uncharacterized protein</fullName>
    </submittedName>
</protein>
<name>A0AAJ1EKE9_9BACT</name>
<evidence type="ECO:0000313" key="2">
    <source>
        <dbReference type="Proteomes" id="UP001197609"/>
    </source>
</evidence>
<sequence length="291" mass="32071">MRPDFSAHRLQISLLTFMLLFGFSTSDAEYLIYLKGGHYIVADDCAFSTRHGVGKGPEVSEQSIGFDKLTAGLTEDCTKGKPKGSIFWSTINGHFGEVNADDVYAIFGGKGRTPIKPSSTTLPLEDYLITNRGQGFVNSKDLPEEKGSEVHGRKRDEPVTLDRRGVIEITPERLATTESGEGLCPKEPNEFAVSDIDLVGDHLVGTIANLSKKEWQPEIEIEIKAKGKLKGKFTIKDKNLLDPGEDVTFDHALFGVESQHLKYLQDLKDPNTGIRICFRKVKTGSNKGTNP</sequence>
<comment type="caution">
    <text evidence="1">The sequence shown here is derived from an EMBL/GenBank/DDBJ whole genome shotgun (WGS) entry which is preliminary data.</text>
</comment>
<dbReference type="AlphaFoldDB" id="A0AAJ1EKE9"/>
<dbReference type="EMBL" id="JAIOIU010000166">
    <property type="protein sequence ID" value="MBZ0161040.1"/>
    <property type="molecule type" value="Genomic_DNA"/>
</dbReference>
<dbReference type="Proteomes" id="UP001197609">
    <property type="component" value="Unassembled WGS sequence"/>
</dbReference>
<organism evidence="1 2">
    <name type="scientific">Candidatus Methylomirabilis tolerans</name>
    <dbReference type="NCBI Taxonomy" id="3123416"/>
    <lineage>
        <taxon>Bacteria</taxon>
        <taxon>Candidatus Methylomirabilota</taxon>
        <taxon>Candidatus Methylomirabilia</taxon>
        <taxon>Candidatus Methylomirabilales</taxon>
        <taxon>Candidatus Methylomirabilaceae</taxon>
        <taxon>Candidatus Methylomirabilis</taxon>
    </lineage>
</organism>
<evidence type="ECO:0000313" key="1">
    <source>
        <dbReference type="EMBL" id="MBZ0161040.1"/>
    </source>
</evidence>